<dbReference type="EMBL" id="JAUQSY010000015">
    <property type="protein sequence ID" value="MDO7876977.1"/>
    <property type="molecule type" value="Genomic_DNA"/>
</dbReference>
<protein>
    <submittedName>
        <fullName evidence="2">STM3941 family protein</fullName>
    </submittedName>
</protein>
<keyword evidence="1" id="KW-0472">Membrane</keyword>
<evidence type="ECO:0000313" key="3">
    <source>
        <dbReference type="Proteomes" id="UP001176429"/>
    </source>
</evidence>
<evidence type="ECO:0000256" key="1">
    <source>
        <dbReference type="SAM" id="Phobius"/>
    </source>
</evidence>
<evidence type="ECO:0000313" key="2">
    <source>
        <dbReference type="EMBL" id="MDO7876977.1"/>
    </source>
</evidence>
<keyword evidence="1" id="KW-1133">Transmembrane helix</keyword>
<sequence length="179" mass="20306">MAAIPEIRIYKSRRKAALLLLGCAAFVAMGVFLLNHPDAPRWVAWLNIGFFGLGIPISIYTMLDRRPQIIINEVGIFDRTTHQSFINWEIIQDVYLAEIHGQQFICLVVDEAFEPSQHKGKWGRSMARFSKELGFQELNISLGSVRINAGRLAEFIVAMRNATPSAREFLLHKQLAQPL</sequence>
<organism evidence="2 3">
    <name type="scientific">Hymenobacter aranciens</name>
    <dbReference type="NCBI Taxonomy" id="3063996"/>
    <lineage>
        <taxon>Bacteria</taxon>
        <taxon>Pseudomonadati</taxon>
        <taxon>Bacteroidota</taxon>
        <taxon>Cytophagia</taxon>
        <taxon>Cytophagales</taxon>
        <taxon>Hymenobacteraceae</taxon>
        <taxon>Hymenobacter</taxon>
    </lineage>
</organism>
<gene>
    <name evidence="2" type="ORF">Q5H93_19685</name>
</gene>
<keyword evidence="1" id="KW-0812">Transmembrane</keyword>
<feature type="transmembrane region" description="Helical" evidence="1">
    <location>
        <begin position="42"/>
        <end position="63"/>
    </location>
</feature>
<name>A0ABT9BFG1_9BACT</name>
<dbReference type="InterPro" id="IPR048136">
    <property type="entry name" value="STM3941-like"/>
</dbReference>
<reference evidence="2" key="1">
    <citation type="submission" date="2023-07" db="EMBL/GenBank/DDBJ databases">
        <authorList>
            <person name="Kim M.K."/>
        </authorList>
    </citation>
    <scope>NUCLEOTIDE SEQUENCE</scope>
    <source>
        <strain evidence="2">ASUV-10-1</strain>
    </source>
</reference>
<dbReference type="NCBIfam" id="NF041635">
    <property type="entry name" value="STM3941_fam"/>
    <property type="match status" value="1"/>
</dbReference>
<comment type="caution">
    <text evidence="2">The sequence shown here is derived from an EMBL/GenBank/DDBJ whole genome shotgun (WGS) entry which is preliminary data.</text>
</comment>
<keyword evidence="3" id="KW-1185">Reference proteome</keyword>
<dbReference type="RefSeq" id="WP_305008369.1">
    <property type="nucleotide sequence ID" value="NZ_JAUQSY010000015.1"/>
</dbReference>
<accession>A0ABT9BFG1</accession>
<proteinExistence type="predicted"/>
<feature type="transmembrane region" description="Helical" evidence="1">
    <location>
        <begin position="16"/>
        <end position="36"/>
    </location>
</feature>
<dbReference type="Proteomes" id="UP001176429">
    <property type="component" value="Unassembled WGS sequence"/>
</dbReference>